<feature type="transmembrane region" description="Helical" evidence="2">
    <location>
        <begin position="79"/>
        <end position="101"/>
    </location>
</feature>
<feature type="compositionally biased region" description="Gly residues" evidence="1">
    <location>
        <begin position="132"/>
        <end position="156"/>
    </location>
</feature>
<feature type="region of interest" description="Disordered" evidence="1">
    <location>
        <begin position="102"/>
        <end position="163"/>
    </location>
</feature>
<dbReference type="RefSeq" id="WP_167984763.1">
    <property type="nucleotide sequence ID" value="NZ_JAATEJ010000018.1"/>
</dbReference>
<proteinExistence type="predicted"/>
<evidence type="ECO:0000313" key="5">
    <source>
        <dbReference type="Proteomes" id="UP000734511"/>
    </source>
</evidence>
<accession>A0ABX0ZWC3</accession>
<gene>
    <name evidence="4" type="ORF">HCN08_21180</name>
</gene>
<evidence type="ECO:0000259" key="3">
    <source>
        <dbReference type="Pfam" id="PF10708"/>
    </source>
</evidence>
<feature type="compositionally biased region" description="Basic and acidic residues" evidence="1">
    <location>
        <begin position="102"/>
        <end position="111"/>
    </location>
</feature>
<name>A0ABX0ZWC3_9ACTN</name>
<evidence type="ECO:0000256" key="1">
    <source>
        <dbReference type="SAM" id="MobiDB-lite"/>
    </source>
</evidence>
<feature type="region of interest" description="Disordered" evidence="1">
    <location>
        <begin position="1"/>
        <end position="21"/>
    </location>
</feature>
<keyword evidence="2" id="KW-0472">Membrane</keyword>
<feature type="domain" description="DUF2510" evidence="3">
    <location>
        <begin position="7"/>
        <end position="44"/>
    </location>
</feature>
<evidence type="ECO:0000256" key="2">
    <source>
        <dbReference type="SAM" id="Phobius"/>
    </source>
</evidence>
<comment type="caution">
    <text evidence="4">The sequence shown here is derived from an EMBL/GenBank/DDBJ whole genome shotgun (WGS) entry which is preliminary data.</text>
</comment>
<organism evidence="4 5">
    <name type="scientific">Actinacidiphila epipremni</name>
    <dbReference type="NCBI Taxonomy" id="2053013"/>
    <lineage>
        <taxon>Bacteria</taxon>
        <taxon>Bacillati</taxon>
        <taxon>Actinomycetota</taxon>
        <taxon>Actinomycetes</taxon>
        <taxon>Kitasatosporales</taxon>
        <taxon>Streptomycetaceae</taxon>
        <taxon>Actinacidiphila</taxon>
    </lineage>
</organism>
<sequence>MTTSTPPGWYPEPGHTGNSPAMERWWDGSTWTEYTRTAPVPPAAPQVHPGYPGYQGYPGYPSDVIGGPNGDRGKRTGTVVIALVAAVVLIAAVVAGVLVLGKNDDGKDDAKNSPTPTRTGGRNLPAPRPSDGGSGGDDGTGGDRGGDNGGTSGGGDGRGDGSTAIDAYDAISLPVLDGWTGQDGTTGAGVTTGDYDCPGTQGGTCSLGGVFSMPTLAADISATTAEAAAKQDIAANAANSYSKDTYGATTSHQQIKAGAVTVAGQKGYLVRWKVVTASGTKGYVESLVFPSPTTKQLVLVRFGFDITDKAPGQDVMDQIAQGIKSDTSHGSGSTGGTGGTGV</sequence>
<reference evidence="4 5" key="1">
    <citation type="submission" date="2020-03" db="EMBL/GenBank/DDBJ databases">
        <title>WGS of actinomycetes isolated from Thailand.</title>
        <authorList>
            <person name="Thawai C."/>
        </authorList>
    </citation>
    <scope>NUCLEOTIDE SEQUENCE [LARGE SCALE GENOMIC DNA]</scope>
    <source>
        <strain evidence="4 5">PRB2-1</strain>
    </source>
</reference>
<evidence type="ECO:0000313" key="4">
    <source>
        <dbReference type="EMBL" id="NJP45901.1"/>
    </source>
</evidence>
<dbReference type="EMBL" id="JAATEJ010000018">
    <property type="protein sequence ID" value="NJP45901.1"/>
    <property type="molecule type" value="Genomic_DNA"/>
</dbReference>
<feature type="region of interest" description="Disordered" evidence="1">
    <location>
        <begin position="323"/>
        <end position="342"/>
    </location>
</feature>
<protein>
    <submittedName>
        <fullName evidence="4">DUF2510 domain-containing protein</fullName>
    </submittedName>
</protein>
<keyword evidence="2" id="KW-0812">Transmembrane</keyword>
<feature type="compositionally biased region" description="Gly residues" evidence="1">
    <location>
        <begin position="332"/>
        <end position="342"/>
    </location>
</feature>
<dbReference type="InterPro" id="IPR018929">
    <property type="entry name" value="DUF2510"/>
</dbReference>
<keyword evidence="2" id="KW-1133">Transmembrane helix</keyword>
<keyword evidence="5" id="KW-1185">Reference proteome</keyword>
<dbReference type="Pfam" id="PF10708">
    <property type="entry name" value="DUF2510"/>
    <property type="match status" value="1"/>
</dbReference>
<dbReference type="Proteomes" id="UP000734511">
    <property type="component" value="Unassembled WGS sequence"/>
</dbReference>